<proteinExistence type="predicted"/>
<organism evidence="3 4">
    <name type="scientific">Candidatus Coproplasma excrementigallinarum</name>
    <dbReference type="NCBI Taxonomy" id="2840747"/>
    <lineage>
        <taxon>Bacteria</taxon>
        <taxon>Bacillati</taxon>
        <taxon>Bacillota</taxon>
        <taxon>Clostridia</taxon>
        <taxon>Eubacteriales</taxon>
        <taxon>Candidatus Coproplasma</taxon>
    </lineage>
</organism>
<feature type="coiled-coil region" evidence="1">
    <location>
        <begin position="1725"/>
        <end position="1752"/>
    </location>
</feature>
<dbReference type="Gene3D" id="1.10.287.1490">
    <property type="match status" value="1"/>
</dbReference>
<feature type="coiled-coil region" evidence="1">
    <location>
        <begin position="1325"/>
        <end position="1356"/>
    </location>
</feature>
<gene>
    <name evidence="3" type="ORF">IAB69_04615</name>
</gene>
<evidence type="ECO:0000256" key="1">
    <source>
        <dbReference type="SAM" id="Coils"/>
    </source>
</evidence>
<feature type="coiled-coil region" evidence="1">
    <location>
        <begin position="1481"/>
        <end position="1508"/>
    </location>
</feature>
<evidence type="ECO:0000313" key="3">
    <source>
        <dbReference type="EMBL" id="HIU61911.1"/>
    </source>
</evidence>
<keyword evidence="1" id="KW-0175">Coiled coil</keyword>
<feature type="transmembrane region" description="Helical" evidence="2">
    <location>
        <begin position="1807"/>
        <end position="1829"/>
    </location>
</feature>
<dbReference type="Proteomes" id="UP000824110">
    <property type="component" value="Unassembled WGS sequence"/>
</dbReference>
<dbReference type="InterPro" id="IPR011050">
    <property type="entry name" value="Pectin_lyase_fold/virulence"/>
</dbReference>
<evidence type="ECO:0000256" key="2">
    <source>
        <dbReference type="SAM" id="Phobius"/>
    </source>
</evidence>
<reference evidence="3" key="1">
    <citation type="submission" date="2020-10" db="EMBL/GenBank/DDBJ databases">
        <authorList>
            <person name="Gilroy R."/>
        </authorList>
    </citation>
    <scope>NUCLEOTIDE SEQUENCE</scope>
    <source>
        <strain evidence="3">CHK195-12923</strain>
    </source>
</reference>
<dbReference type="EMBL" id="DVNE01000044">
    <property type="protein sequence ID" value="HIU61911.1"/>
    <property type="molecule type" value="Genomic_DNA"/>
</dbReference>
<accession>A0A9D1SIY8</accession>
<protein>
    <submittedName>
        <fullName evidence="3">Uncharacterized protein</fullName>
    </submittedName>
</protein>
<evidence type="ECO:0000313" key="4">
    <source>
        <dbReference type="Proteomes" id="UP000824110"/>
    </source>
</evidence>
<feature type="coiled-coil region" evidence="1">
    <location>
        <begin position="1394"/>
        <end position="1432"/>
    </location>
</feature>
<comment type="caution">
    <text evidence="3">The sequence shown here is derived from an EMBL/GenBank/DDBJ whole genome shotgun (WGS) entry which is preliminary data.</text>
</comment>
<keyword evidence="2" id="KW-1133">Transmembrane helix</keyword>
<dbReference type="SUPFAM" id="SSF51126">
    <property type="entry name" value="Pectin lyase-like"/>
    <property type="match status" value="2"/>
</dbReference>
<keyword evidence="2" id="KW-0812">Transmembrane</keyword>
<name>A0A9D1SIY8_9FIRM</name>
<keyword evidence="2" id="KW-0472">Membrane</keyword>
<sequence>MPDAEYFEEGFAAAWDEETGAYVADDVAIAGNFVAAIGNKQYTSLQEAVNAVPNNTEEPVTVTLIGEPDSTIAGGGVGLFAANGDSKNIIIDFNGLTYEIVKDLVGSSGTVSQSFHLEKGNTVTLTNGKITSNLSIMLIQNYCNLTLDGIILDGKETNTYVVSNNFGKTVITGNTEIIAAEGGQVAFDVYYGLSESYFEGVTVCIDENFTGSITGKVEYGSSDLVTDDTWIDNTVLEFAEGNTGTFNIELYVHRYYQPLANADEANINVAGGTFTSVLNPNYIAEGANLYTNGTNYKVGQSAAEGYDQVVAVVTDAEGQYVAGYTTLQDAVNAAQDGNTITLLQNVVLTGSEAITIDKSLTLDLGGYTVSDSTDFSGTAMIIISNGDVTITNGKLESIAAGGESGSVSRAVISLIKSANVTLNEGLNVSSIYTGIAVAGNSTLTTSANISTSSDGWRAIDSNGLNEGYTTINIKGGEVTAANSVAIYHPQNGELNISGGKVSGATALFMRGGELNISGGTIASTYTGKTPSYNLDQSGCGATSDVVVLVNSNGYTDITANISGGAFESAQGEIFLTEAFDNEIVPSKFVSGGNFDKPILGSVIAENSALFTDENGANYQVAASNTTVEGMNLVKVLTATETEEVVTYKGYASWADAYKNIADKVETTVILYTGLTSAITIDANKDIILDLNGFDINVTGGSAIVNNGTLTLRGEGNITANSSGVMNKGTLTVYAVTIKVEGGFAAALYNSGANALMTIESGTFESANYNTLYAYNGTINIHGGTFTNRGGTGNSNGAAIYSTNATIKLFGGVFNATYIGAYLNGGSIEVRNSATLNVTATVAEAYAIFNFNNSATVKIFGGIVNVSNEATNTYLTNGNVAEWDVYAYGKLWVTGRFAAPIATAVLDNSFVNNYDGVGYVVSKDVPGAQIVRDNLTYRFVSLENALKAAEEGDTIVLIKDVILTAQLNIDKAVTLDLNGYDIVGEDLLKDSHVIKITADNVTITSSKEGSTISGSGYQAGEGEDAYSTYAVVRTAACDVTVSNVTIESSGYGIAMFGEMTAENAMAAGAEANYSKLTIDNVTVVSESPAVSGNGSSNTNGTEFVIKDSTLTSTKACAIYHPQYGNLTIEGKTTITGVTGIEMRAGNLTIADENVTVVATGAYEAVENGGGTTTSGIAIAVSQHTTELPVTVNITAGTFKATGENGKAFYEVDTVTSGIPSKDVNVSICGGSFDAAVGSANISGFIGNGTKLAVLPENDNIFAPGYDAPVLGADGYYTTISVAANIEAQADVKLYAAALGIKWSELTEENAAAVLEAYDAIYSAATAEEIAAAKVAAMAELEEYAENAAAALESYKAEMIAEVEAYAAGTTEGATVVAVPTYVVSAIYGATSTAEIDKYVAVAEAEIDELRAAREEAKAEAEKLDRAMADIDSIISALSIAQGEGGIWTSALLEKIEQLANSANTAAGEIKDLIGIPATEGGNNTLAGMIEEAQNEITTAINEAKAAIVEVLEGADGNGGLKAEIAEVKGVADSLAALFDGEGEGDLAAMLEDVSKVVTEVQGNVDKIEADLGVADGSTLAGMIEKLDSADSYLGKAIAGIQTALNAFIESATTEVGAISGKLDELSTAVSKLPTTDNSAAISELKELISTVDGKVDDANDAIDEVSGKVDTISDGVGGALASVNASIGSLAEAQNALKIAVEGYKAAVDNALTSTDTKLAGLAESIEGLAGDNAELKVALELLQQTADDLRDAIDAVDDGNQTDLTAISAAVATLQQSVTELAGNVDAVAGTVNGVAQNNEDTLGGVVALYTFMAVIVVLLVVVLVIVSLKRKR</sequence>
<reference evidence="3" key="2">
    <citation type="journal article" date="2021" name="PeerJ">
        <title>Extensive microbial diversity within the chicken gut microbiome revealed by metagenomics and culture.</title>
        <authorList>
            <person name="Gilroy R."/>
            <person name="Ravi A."/>
            <person name="Getino M."/>
            <person name="Pursley I."/>
            <person name="Horton D.L."/>
            <person name="Alikhan N.F."/>
            <person name="Baker D."/>
            <person name="Gharbi K."/>
            <person name="Hall N."/>
            <person name="Watson M."/>
            <person name="Adriaenssens E.M."/>
            <person name="Foster-Nyarko E."/>
            <person name="Jarju S."/>
            <person name="Secka A."/>
            <person name="Antonio M."/>
            <person name="Oren A."/>
            <person name="Chaudhuri R.R."/>
            <person name="La Ragione R."/>
            <person name="Hildebrand F."/>
            <person name="Pallen M.J."/>
        </authorList>
    </citation>
    <scope>NUCLEOTIDE SEQUENCE</scope>
    <source>
        <strain evidence="3">CHK195-12923</strain>
    </source>
</reference>